<dbReference type="PANTHER" id="PTHR11096">
    <property type="entry name" value="RNA 3' TERMINAL PHOSPHATE CYCLASE"/>
    <property type="match status" value="1"/>
</dbReference>
<dbReference type="AlphaFoldDB" id="A0A0F9K8S4"/>
<organism evidence="2">
    <name type="scientific">marine sediment metagenome</name>
    <dbReference type="NCBI Taxonomy" id="412755"/>
    <lineage>
        <taxon>unclassified sequences</taxon>
        <taxon>metagenomes</taxon>
        <taxon>ecological metagenomes</taxon>
    </lineage>
</organism>
<dbReference type="InterPro" id="IPR013792">
    <property type="entry name" value="RNA3'P_cycl/enolpyr_Trfase_a/b"/>
</dbReference>
<dbReference type="InterPro" id="IPR020719">
    <property type="entry name" value="RNA3'_term_phos_cycl-like_CS"/>
</dbReference>
<accession>A0A0F9K8S4</accession>
<proteinExistence type="predicted"/>
<dbReference type="InterPro" id="IPR000228">
    <property type="entry name" value="RNA3'_term_phos_cyc"/>
</dbReference>
<feature type="domain" description="RNA 3'-terminal phosphate cyclase" evidence="1">
    <location>
        <begin position="11"/>
        <end position="180"/>
    </location>
</feature>
<dbReference type="SUPFAM" id="SSF55205">
    <property type="entry name" value="EPT/RTPC-like"/>
    <property type="match status" value="1"/>
</dbReference>
<dbReference type="PROSITE" id="PS01287">
    <property type="entry name" value="RTC"/>
    <property type="match status" value="1"/>
</dbReference>
<evidence type="ECO:0000313" key="2">
    <source>
        <dbReference type="EMBL" id="KKM78594.1"/>
    </source>
</evidence>
<comment type="caution">
    <text evidence="2">The sequence shown here is derived from an EMBL/GenBank/DDBJ whole genome shotgun (WGS) entry which is preliminary data.</text>
</comment>
<protein>
    <recommendedName>
        <fullName evidence="1">RNA 3'-terminal phosphate cyclase domain-containing protein</fullName>
    </recommendedName>
</protein>
<dbReference type="InterPro" id="IPR037136">
    <property type="entry name" value="RNA3'_phos_cyclase_dom_sf"/>
</dbReference>
<dbReference type="PANTHER" id="PTHR11096:SF0">
    <property type="entry name" value="RNA 3'-TERMINAL PHOSPHATE CYCLASE"/>
    <property type="match status" value="1"/>
</dbReference>
<reference evidence="2" key="1">
    <citation type="journal article" date="2015" name="Nature">
        <title>Complex archaea that bridge the gap between prokaryotes and eukaryotes.</title>
        <authorList>
            <person name="Spang A."/>
            <person name="Saw J.H."/>
            <person name="Jorgensen S.L."/>
            <person name="Zaremba-Niedzwiedzka K."/>
            <person name="Martijn J."/>
            <person name="Lind A.E."/>
            <person name="van Eijk R."/>
            <person name="Schleper C."/>
            <person name="Guy L."/>
            <person name="Ettema T.J."/>
        </authorList>
    </citation>
    <scope>NUCLEOTIDE SEQUENCE</scope>
</reference>
<dbReference type="GO" id="GO:0006396">
    <property type="term" value="P:RNA processing"/>
    <property type="evidence" value="ECO:0007669"/>
    <property type="project" value="InterPro"/>
</dbReference>
<dbReference type="InterPro" id="IPR023797">
    <property type="entry name" value="RNA3'_phos_cyclase_dom"/>
</dbReference>
<gene>
    <name evidence="2" type="ORF">LCGC14_1358450</name>
</gene>
<dbReference type="Gene3D" id="3.65.10.20">
    <property type="entry name" value="RNA 3'-terminal phosphate cyclase domain"/>
    <property type="match status" value="1"/>
</dbReference>
<name>A0A0F9K8S4_9ZZZZ</name>
<dbReference type="Pfam" id="PF01137">
    <property type="entry name" value="RTC"/>
    <property type="match status" value="1"/>
</dbReference>
<dbReference type="EMBL" id="LAZR01008470">
    <property type="protein sequence ID" value="KKM78594.1"/>
    <property type="molecule type" value="Genomic_DNA"/>
</dbReference>
<sequence>METLKIDGSFGEGGGQIIRSIVTLSCIRKTPVQIENIRKNRKIPGLRAQHLTSIKLLSKICNANVEGLKIGSTSIKFIPHEVESCSLEVNIGTAGSISLLLQVIIPAVALTGKKLKLTIIGGTDVLWSPTGNYTKHVFAEAYSRLGIDFSMNIKKRGYYPKGGGIIDIEVFPSKNIVPINLLQRKTKDVKLFCSFSKISKDVIMNSVE</sequence>
<dbReference type="GO" id="GO:0003963">
    <property type="term" value="F:RNA-3'-phosphate cyclase activity"/>
    <property type="evidence" value="ECO:0007669"/>
    <property type="project" value="TreeGrafter"/>
</dbReference>
<feature type="non-terminal residue" evidence="2">
    <location>
        <position position="208"/>
    </location>
</feature>
<evidence type="ECO:0000259" key="1">
    <source>
        <dbReference type="Pfam" id="PF01137"/>
    </source>
</evidence>